<dbReference type="InterPro" id="IPR011712">
    <property type="entry name" value="Sig_transdc_His_kin_sub3_dim/P"/>
</dbReference>
<dbReference type="PANTHER" id="PTHR24421:SF63">
    <property type="entry name" value="SENSOR HISTIDINE KINASE DESK"/>
    <property type="match status" value="1"/>
</dbReference>
<dbReference type="Proteomes" id="UP001141259">
    <property type="component" value="Unassembled WGS sequence"/>
</dbReference>
<evidence type="ECO:0000313" key="8">
    <source>
        <dbReference type="Proteomes" id="UP001141259"/>
    </source>
</evidence>
<dbReference type="GO" id="GO:0016020">
    <property type="term" value="C:membrane"/>
    <property type="evidence" value="ECO:0007669"/>
    <property type="project" value="InterPro"/>
</dbReference>
<dbReference type="InterPro" id="IPR050482">
    <property type="entry name" value="Sensor_HK_TwoCompSys"/>
</dbReference>
<proteinExistence type="predicted"/>
<keyword evidence="2 7" id="KW-0418">Kinase</keyword>
<feature type="transmembrane region" description="Helical" evidence="5">
    <location>
        <begin position="12"/>
        <end position="32"/>
    </location>
</feature>
<dbReference type="InterPro" id="IPR036890">
    <property type="entry name" value="HATPase_C_sf"/>
</dbReference>
<keyword evidence="3" id="KW-0902">Two-component regulatory system</keyword>
<evidence type="ECO:0000313" key="7">
    <source>
        <dbReference type="EMBL" id="MCS7476408.1"/>
    </source>
</evidence>
<dbReference type="GO" id="GO:0046983">
    <property type="term" value="F:protein dimerization activity"/>
    <property type="evidence" value="ECO:0007669"/>
    <property type="project" value="InterPro"/>
</dbReference>
<keyword evidence="5" id="KW-0812">Transmembrane</keyword>
<dbReference type="CDD" id="cd16917">
    <property type="entry name" value="HATPase_UhpB-NarQ-NarX-like"/>
    <property type="match status" value="1"/>
</dbReference>
<keyword evidence="8" id="KW-1185">Reference proteome</keyword>
<dbReference type="GO" id="GO:0000155">
    <property type="term" value="F:phosphorelay sensor kinase activity"/>
    <property type="evidence" value="ECO:0007669"/>
    <property type="project" value="InterPro"/>
</dbReference>
<feature type="transmembrane region" description="Helical" evidence="5">
    <location>
        <begin position="95"/>
        <end position="113"/>
    </location>
</feature>
<dbReference type="Gene3D" id="1.20.5.1930">
    <property type="match status" value="1"/>
</dbReference>
<reference evidence="7" key="1">
    <citation type="submission" date="2022-08" db="EMBL/GenBank/DDBJ databases">
        <authorList>
            <person name="Tistechok S."/>
            <person name="Samborskyy M."/>
            <person name="Roman I."/>
        </authorList>
    </citation>
    <scope>NUCLEOTIDE SEQUENCE</scope>
    <source>
        <strain evidence="7">DSM 103496</strain>
    </source>
</reference>
<evidence type="ECO:0000259" key="6">
    <source>
        <dbReference type="Pfam" id="PF07730"/>
    </source>
</evidence>
<evidence type="ECO:0000256" key="4">
    <source>
        <dbReference type="SAM" id="MobiDB-lite"/>
    </source>
</evidence>
<sequence length="376" mass="39403">MSNPMGRLRQYTWFSLAMGPALLTLGGTLDLATSGYGAVRTTGLALALAVVVVQHSRYLSLAMRGGSGSVRWPEHAATFAVALGSWAVVSTQHPVSGLWAFVPGAVIAHVALLTPMAARVAIGVGGTAAIVTVGAWGNAETGADDVIGVVALVATLAFVELTTMWFWRLVQELDRARDTARALAVAEERLRFAADLHDIQGHNLQAIALKGELTERLVGRDDETARKLAAEIADLARTALAETREVVQGYRRADLGTEITNAVGILEAVGITTTVVGDAGEVPEQLQQLFGALVREGTTNVLRHSKAERCTVLISVRGEEVRVRLQNDGVAGVPEEQAGSGLAGLRERFAAAGGRVDAGPTAEDGYELSGSAGVRA</sequence>
<dbReference type="Gene3D" id="3.30.565.10">
    <property type="entry name" value="Histidine kinase-like ATPase, C-terminal domain"/>
    <property type="match status" value="1"/>
</dbReference>
<dbReference type="PANTHER" id="PTHR24421">
    <property type="entry name" value="NITRATE/NITRITE SENSOR PROTEIN NARX-RELATED"/>
    <property type="match status" value="1"/>
</dbReference>
<accession>A0A9X2VJS3</accession>
<gene>
    <name evidence="7" type="ORF">NZH93_06060</name>
</gene>
<dbReference type="AlphaFoldDB" id="A0A9X2VJS3"/>
<comment type="caution">
    <text evidence="7">The sequence shown here is derived from an EMBL/GenBank/DDBJ whole genome shotgun (WGS) entry which is preliminary data.</text>
</comment>
<organism evidence="7 8">
    <name type="scientific">Umezawaea endophytica</name>
    <dbReference type="NCBI Taxonomy" id="1654476"/>
    <lineage>
        <taxon>Bacteria</taxon>
        <taxon>Bacillati</taxon>
        <taxon>Actinomycetota</taxon>
        <taxon>Actinomycetes</taxon>
        <taxon>Pseudonocardiales</taxon>
        <taxon>Pseudonocardiaceae</taxon>
        <taxon>Umezawaea</taxon>
    </lineage>
</organism>
<feature type="transmembrane region" description="Helical" evidence="5">
    <location>
        <begin position="145"/>
        <end position="167"/>
    </location>
</feature>
<evidence type="ECO:0000256" key="1">
    <source>
        <dbReference type="ARBA" id="ARBA00022679"/>
    </source>
</evidence>
<protein>
    <submittedName>
        <fullName evidence="7">Histidine kinase</fullName>
    </submittedName>
</protein>
<feature type="region of interest" description="Disordered" evidence="4">
    <location>
        <begin position="354"/>
        <end position="376"/>
    </location>
</feature>
<evidence type="ECO:0000256" key="2">
    <source>
        <dbReference type="ARBA" id="ARBA00022777"/>
    </source>
</evidence>
<name>A0A9X2VJS3_9PSEU</name>
<feature type="transmembrane region" description="Helical" evidence="5">
    <location>
        <begin position="120"/>
        <end position="139"/>
    </location>
</feature>
<keyword evidence="5" id="KW-0472">Membrane</keyword>
<feature type="domain" description="Signal transduction histidine kinase subgroup 3 dimerisation and phosphoacceptor" evidence="6">
    <location>
        <begin position="188"/>
        <end position="254"/>
    </location>
</feature>
<keyword evidence="1" id="KW-0808">Transferase</keyword>
<keyword evidence="5" id="KW-1133">Transmembrane helix</keyword>
<dbReference type="Pfam" id="PF07730">
    <property type="entry name" value="HisKA_3"/>
    <property type="match status" value="1"/>
</dbReference>
<dbReference type="EMBL" id="JANYMP010000002">
    <property type="protein sequence ID" value="MCS7476408.1"/>
    <property type="molecule type" value="Genomic_DNA"/>
</dbReference>
<evidence type="ECO:0000256" key="5">
    <source>
        <dbReference type="SAM" id="Phobius"/>
    </source>
</evidence>
<evidence type="ECO:0000256" key="3">
    <source>
        <dbReference type="ARBA" id="ARBA00023012"/>
    </source>
</evidence>
<dbReference type="RefSeq" id="WP_259621907.1">
    <property type="nucleotide sequence ID" value="NZ_JANYMP010000002.1"/>
</dbReference>